<dbReference type="EMBL" id="ADLK01000069">
    <property type="protein sequence ID" value="KMW09097.1"/>
    <property type="molecule type" value="Genomic_DNA"/>
</dbReference>
<dbReference type="Proteomes" id="UP000037392">
    <property type="component" value="Unassembled WGS sequence"/>
</dbReference>
<evidence type="ECO:0000313" key="2">
    <source>
        <dbReference type="Proteomes" id="UP000037392"/>
    </source>
</evidence>
<accession>A0A0J9B9K9</accession>
<proteinExistence type="predicted"/>
<evidence type="ECO:0008006" key="3">
    <source>
        <dbReference type="Google" id="ProtNLM"/>
    </source>
</evidence>
<comment type="caution">
    <text evidence="1">The sequence shown here is derived from an EMBL/GenBank/DDBJ whole genome shotgun (WGS) entry which is preliminary data.</text>
</comment>
<gene>
    <name evidence="1" type="ORF">HMPREF9470_05682</name>
</gene>
<dbReference type="Gene3D" id="1.10.10.60">
    <property type="entry name" value="Homeodomain-like"/>
    <property type="match status" value="1"/>
</dbReference>
<dbReference type="InterPro" id="IPR009057">
    <property type="entry name" value="Homeodomain-like_sf"/>
</dbReference>
<dbReference type="GO" id="GO:0003677">
    <property type="term" value="F:DNA binding"/>
    <property type="evidence" value="ECO:0007669"/>
    <property type="project" value="InterPro"/>
</dbReference>
<dbReference type="Pfam" id="PF01527">
    <property type="entry name" value="HTH_Tnp_1"/>
    <property type="match status" value="1"/>
</dbReference>
<dbReference type="SUPFAM" id="SSF46689">
    <property type="entry name" value="Homeodomain-like"/>
    <property type="match status" value="1"/>
</dbReference>
<dbReference type="GeneID" id="93166067"/>
<dbReference type="InterPro" id="IPR002514">
    <property type="entry name" value="Transposase_8"/>
</dbReference>
<name>A0A0J9B9K9_9FIRM</name>
<organism evidence="1 2">
    <name type="scientific">[Clostridium] citroniae WAL-19142</name>
    <dbReference type="NCBI Taxonomy" id="742734"/>
    <lineage>
        <taxon>Bacteria</taxon>
        <taxon>Bacillati</taxon>
        <taxon>Bacillota</taxon>
        <taxon>Clostridia</taxon>
        <taxon>Lachnospirales</taxon>
        <taxon>Lachnospiraceae</taxon>
        <taxon>Enterocloster</taxon>
    </lineage>
</organism>
<dbReference type="RefSeq" id="WP_048931391.1">
    <property type="nucleotide sequence ID" value="NZ_KQ235892.1"/>
</dbReference>
<dbReference type="AlphaFoldDB" id="A0A0J9B9K9"/>
<sequence>MAKNQKSYTPEFKQQIVALYNAGGTSYPQLEREYGVNRSTLSSWGKQLSPIKGSDG</sequence>
<evidence type="ECO:0000313" key="1">
    <source>
        <dbReference type="EMBL" id="KMW09097.1"/>
    </source>
</evidence>
<protein>
    <recommendedName>
        <fullName evidence="3">Transposase</fullName>
    </recommendedName>
</protein>
<dbReference type="GO" id="GO:0004803">
    <property type="term" value="F:transposase activity"/>
    <property type="evidence" value="ECO:0007669"/>
    <property type="project" value="InterPro"/>
</dbReference>
<dbReference type="GO" id="GO:0006313">
    <property type="term" value="P:DNA transposition"/>
    <property type="evidence" value="ECO:0007669"/>
    <property type="project" value="InterPro"/>
</dbReference>
<reference evidence="1 2" key="1">
    <citation type="submission" date="2011-04" db="EMBL/GenBank/DDBJ databases">
        <title>The Genome Sequence of Clostridium citroniae WAL-19142.</title>
        <authorList>
            <consortium name="The Broad Institute Genome Sequencing Platform"/>
            <person name="Earl A."/>
            <person name="Ward D."/>
            <person name="Feldgarden M."/>
            <person name="Gevers D."/>
            <person name="Warren Y.A."/>
            <person name="Tyrrell K.L."/>
            <person name="Citron D.M."/>
            <person name="Goldstein E.J."/>
            <person name="Daigneault M."/>
            <person name="Allen-Vercoe E."/>
            <person name="Young S.K."/>
            <person name="Zeng Q."/>
            <person name="Gargeya S."/>
            <person name="Fitzgerald M."/>
            <person name="Haas B."/>
            <person name="Abouelleil A."/>
            <person name="Alvarado L."/>
            <person name="Arachchi H.M."/>
            <person name="Berlin A."/>
            <person name="Brown A."/>
            <person name="Chapman S.B."/>
            <person name="Chen Z."/>
            <person name="Dunbar C."/>
            <person name="Freedman E."/>
            <person name="Gearin G."/>
            <person name="Gellesch M."/>
            <person name="Goldberg J."/>
            <person name="Griggs A."/>
            <person name="Gujja S."/>
            <person name="Heilman E.R."/>
            <person name="Heiman D."/>
            <person name="Howarth C."/>
            <person name="Larson L."/>
            <person name="Lui A."/>
            <person name="MacDonald P.J."/>
            <person name="Mehta T."/>
            <person name="Montmayeur A."/>
            <person name="Murphy C."/>
            <person name="Neiman D."/>
            <person name="Pearson M."/>
            <person name="Priest M."/>
            <person name="Roberts A."/>
            <person name="Saif S."/>
            <person name="Shea T."/>
            <person name="Shenoy N."/>
            <person name="Sisk P."/>
            <person name="Stolte C."/>
            <person name="Sykes S."/>
            <person name="White J."/>
            <person name="Yandava C."/>
            <person name="Wortman J."/>
            <person name="Nusbaum C."/>
            <person name="Birren B."/>
        </authorList>
    </citation>
    <scope>NUCLEOTIDE SEQUENCE [LARGE SCALE GENOMIC DNA]</scope>
    <source>
        <strain evidence="1 2">WAL-19142</strain>
    </source>
</reference>
<dbReference type="PATRIC" id="fig|742734.4.peg.6093"/>